<gene>
    <name evidence="2" type="ORF">GXP67_00870</name>
</gene>
<dbReference type="InterPro" id="IPR018317">
    <property type="entry name" value="QueC"/>
</dbReference>
<dbReference type="AlphaFoldDB" id="A0A6C0GBK5"/>
<dbReference type="Pfam" id="PF06508">
    <property type="entry name" value="QueC"/>
    <property type="match status" value="1"/>
</dbReference>
<evidence type="ECO:0000256" key="1">
    <source>
        <dbReference type="ARBA" id="ARBA00022785"/>
    </source>
</evidence>
<dbReference type="InterPro" id="IPR014729">
    <property type="entry name" value="Rossmann-like_a/b/a_fold"/>
</dbReference>
<dbReference type="RefSeq" id="WP_162441412.1">
    <property type="nucleotide sequence ID" value="NZ_CP048222.1"/>
</dbReference>
<keyword evidence="3" id="KW-1185">Reference proteome</keyword>
<evidence type="ECO:0008006" key="4">
    <source>
        <dbReference type="Google" id="ProtNLM"/>
    </source>
</evidence>
<accession>A0A6C0GBK5</accession>
<protein>
    <recommendedName>
        <fullName evidence="4">7-cyano-7-deazaguanine synthase</fullName>
    </recommendedName>
</protein>
<sequence length="437" mass="50172">MPQVECEIERIQQGSSYTIKFSLGEPGLVWMLSDDSRVGPYGFSDTSLDLLTVAFCIFHIEKLLHKNLLTNPPKKYTLTVPMYQPEKWRQPQVTQALQQLLTCLDDAEWEFIFKPNDQTLKPKLNIETNADVSIKQIALFSGGMDSTCGVATISSEERKATRYVSYYTRQYTAQNNILKDLGISDPSALTSFYSRCKTVVVENKEKITERKNTNKSFYYRSFLFMSLGAVIADSWQCRHLIQFENGILANAVSPTPAILMTKHAHPILHEYFTQLLSNLYDSTWTLKNPFVFNTKNEIHQFALDVCPKFNDILIKAETCWYHYANHALVGKKNANRPCGICIPCIIRLTADSNYSSICEIDILDKSVQIDAKKGFAFRSYQGFAERINVCKDKNDFYLRVLDSNTRELIASGWSVNYQSLYDVYKRFSNEFIQTFPK</sequence>
<proteinExistence type="predicted"/>
<keyword evidence="1" id="KW-0671">Queuosine biosynthesis</keyword>
<name>A0A6C0GBK5_9BACT</name>
<dbReference type="EMBL" id="CP048222">
    <property type="protein sequence ID" value="QHT65325.1"/>
    <property type="molecule type" value="Genomic_DNA"/>
</dbReference>
<dbReference type="KEGG" id="rhoz:GXP67_00870"/>
<dbReference type="GO" id="GO:0008616">
    <property type="term" value="P:tRNA queuosine(34) biosynthetic process"/>
    <property type="evidence" value="ECO:0007669"/>
    <property type="project" value="UniProtKB-KW"/>
</dbReference>
<dbReference type="Gene3D" id="3.40.50.620">
    <property type="entry name" value="HUPs"/>
    <property type="match status" value="1"/>
</dbReference>
<reference evidence="2 3" key="1">
    <citation type="submission" date="2020-01" db="EMBL/GenBank/DDBJ databases">
        <authorList>
            <person name="Kim M.K."/>
        </authorList>
    </citation>
    <scope>NUCLEOTIDE SEQUENCE [LARGE SCALE GENOMIC DNA]</scope>
    <source>
        <strain evidence="2 3">172606-1</strain>
    </source>
</reference>
<evidence type="ECO:0000313" key="3">
    <source>
        <dbReference type="Proteomes" id="UP000480178"/>
    </source>
</evidence>
<dbReference type="Proteomes" id="UP000480178">
    <property type="component" value="Chromosome"/>
</dbReference>
<evidence type="ECO:0000313" key="2">
    <source>
        <dbReference type="EMBL" id="QHT65325.1"/>
    </source>
</evidence>
<organism evidence="2 3">
    <name type="scientific">Rhodocytophaga rosea</name>
    <dbReference type="NCBI Taxonomy" id="2704465"/>
    <lineage>
        <taxon>Bacteria</taxon>
        <taxon>Pseudomonadati</taxon>
        <taxon>Bacteroidota</taxon>
        <taxon>Cytophagia</taxon>
        <taxon>Cytophagales</taxon>
        <taxon>Rhodocytophagaceae</taxon>
        <taxon>Rhodocytophaga</taxon>
    </lineage>
</organism>